<evidence type="ECO:0000256" key="2">
    <source>
        <dbReference type="ARBA" id="ARBA00022825"/>
    </source>
</evidence>
<evidence type="ECO:0000259" key="5">
    <source>
        <dbReference type="Pfam" id="PF00326"/>
    </source>
</evidence>
<proteinExistence type="predicted"/>
<keyword evidence="4" id="KW-1133">Transmembrane helix</keyword>
<sequence length="305" mass="34586">MAHINSNIFSKVYVSHLEGKISPLVENVVWLGEWASFPWPVRTVSGWWYNHVSLVGVRGRRHPTLKLDECHTTGIEKGTGKDRPSGSALQKSLIYQPMSTHQNGFENYDDSDVEQQIGLQDLLASDLYIAHAKIKFWGSDSSHYDDSIETKALQMGQVIRNFLDKHLFLDSSFISVWGWGSGASLALKLSELGILNLKCTMAINPVMDWKLYGSYWSERLLGSIFSEGAQRRYEESNILRALDLANGTQILLMQSTKDPLSHHSFGIAQHLISRGMYFQHIILIYLFICRYILKAPLHCVRKGVT</sequence>
<feature type="transmembrane region" description="Helical" evidence="4">
    <location>
        <begin position="276"/>
        <end position="293"/>
    </location>
</feature>
<dbReference type="GO" id="GO:0006508">
    <property type="term" value="P:proteolysis"/>
    <property type="evidence" value="ECO:0007669"/>
    <property type="project" value="InterPro"/>
</dbReference>
<dbReference type="GO" id="GO:0004177">
    <property type="term" value="F:aminopeptidase activity"/>
    <property type="evidence" value="ECO:0007669"/>
    <property type="project" value="UniProtKB-KW"/>
</dbReference>
<evidence type="ECO:0000313" key="7">
    <source>
        <dbReference type="Proteomes" id="UP000326759"/>
    </source>
</evidence>
<organism evidence="6 7">
    <name type="scientific">Armadillidium nasatum</name>
    <dbReference type="NCBI Taxonomy" id="96803"/>
    <lineage>
        <taxon>Eukaryota</taxon>
        <taxon>Metazoa</taxon>
        <taxon>Ecdysozoa</taxon>
        <taxon>Arthropoda</taxon>
        <taxon>Crustacea</taxon>
        <taxon>Multicrustacea</taxon>
        <taxon>Malacostraca</taxon>
        <taxon>Eumalacostraca</taxon>
        <taxon>Peracarida</taxon>
        <taxon>Isopoda</taxon>
        <taxon>Oniscidea</taxon>
        <taxon>Crinocheta</taxon>
        <taxon>Armadillidiidae</taxon>
        <taxon>Armadillidium</taxon>
    </lineage>
</organism>
<reference evidence="6 7" key="1">
    <citation type="journal article" date="2019" name="PLoS Biol.">
        <title>Sex chromosomes control vertical transmission of feminizing Wolbachia symbionts in an isopod.</title>
        <authorList>
            <person name="Becking T."/>
            <person name="Chebbi M.A."/>
            <person name="Giraud I."/>
            <person name="Moumen B."/>
            <person name="Laverre T."/>
            <person name="Caubet Y."/>
            <person name="Peccoud J."/>
            <person name="Gilbert C."/>
            <person name="Cordaux R."/>
        </authorList>
    </citation>
    <scope>NUCLEOTIDE SEQUENCE [LARGE SCALE GENOMIC DNA]</scope>
    <source>
        <strain evidence="6">ANa2</strain>
        <tissue evidence="6">Whole body excluding digestive tract and cuticle</tissue>
    </source>
</reference>
<keyword evidence="3" id="KW-0325">Glycoprotein</keyword>
<dbReference type="GO" id="GO:0008236">
    <property type="term" value="F:serine-type peptidase activity"/>
    <property type="evidence" value="ECO:0007669"/>
    <property type="project" value="UniProtKB-KW"/>
</dbReference>
<dbReference type="EMBL" id="SEYY01001893">
    <property type="protein sequence ID" value="KAB7505056.1"/>
    <property type="molecule type" value="Genomic_DNA"/>
</dbReference>
<keyword evidence="4" id="KW-0472">Membrane</keyword>
<dbReference type="InterPro" id="IPR001375">
    <property type="entry name" value="Peptidase_S9_cat"/>
</dbReference>
<evidence type="ECO:0000313" key="6">
    <source>
        <dbReference type="EMBL" id="KAB7505056.1"/>
    </source>
</evidence>
<comment type="caution">
    <text evidence="6">The sequence shown here is derived from an EMBL/GenBank/DDBJ whole genome shotgun (WGS) entry which is preliminary data.</text>
</comment>
<dbReference type="Proteomes" id="UP000326759">
    <property type="component" value="Unassembled WGS sequence"/>
</dbReference>
<dbReference type="SUPFAM" id="SSF53474">
    <property type="entry name" value="alpha/beta-Hydrolases"/>
    <property type="match status" value="1"/>
</dbReference>
<keyword evidence="4" id="KW-0812">Transmembrane</keyword>
<dbReference type="Gene3D" id="3.40.50.1820">
    <property type="entry name" value="alpha/beta hydrolase"/>
    <property type="match status" value="1"/>
</dbReference>
<dbReference type="InterPro" id="IPR029058">
    <property type="entry name" value="AB_hydrolase_fold"/>
</dbReference>
<dbReference type="InterPro" id="IPR050278">
    <property type="entry name" value="Serine_Prot_S9B/DPPIV"/>
</dbReference>
<keyword evidence="1" id="KW-0378">Hydrolase</keyword>
<dbReference type="OrthoDB" id="6339929at2759"/>
<dbReference type="GO" id="GO:0005886">
    <property type="term" value="C:plasma membrane"/>
    <property type="evidence" value="ECO:0007669"/>
    <property type="project" value="TreeGrafter"/>
</dbReference>
<keyword evidence="1" id="KW-0031">Aminopeptidase</keyword>
<dbReference type="PANTHER" id="PTHR11731:SF200">
    <property type="entry name" value="DIPEPTIDYL PEPTIDASE 10, ISOFORM B"/>
    <property type="match status" value="1"/>
</dbReference>
<dbReference type="AlphaFoldDB" id="A0A5N5TEG4"/>
<keyword evidence="1" id="KW-0645">Protease</keyword>
<dbReference type="Pfam" id="PF00326">
    <property type="entry name" value="Peptidase_S9"/>
    <property type="match status" value="1"/>
</dbReference>
<keyword evidence="7" id="KW-1185">Reference proteome</keyword>
<feature type="domain" description="Peptidase S9 prolyl oligopeptidase catalytic" evidence="5">
    <location>
        <begin position="158"/>
        <end position="278"/>
    </location>
</feature>
<name>A0A5N5TEG4_9CRUS</name>
<dbReference type="PANTHER" id="PTHR11731">
    <property type="entry name" value="PROTEASE FAMILY S9B,C DIPEPTIDYL-PEPTIDASE IV-RELATED"/>
    <property type="match status" value="1"/>
</dbReference>
<keyword evidence="2" id="KW-0720">Serine protease</keyword>
<evidence type="ECO:0000256" key="1">
    <source>
        <dbReference type="ARBA" id="ARBA00022438"/>
    </source>
</evidence>
<gene>
    <name evidence="6" type="primary">VDPP4_1</name>
    <name evidence="6" type="ORF">Anas_03940</name>
</gene>
<accession>A0A5N5TEG4</accession>
<dbReference type="GO" id="GO:0008239">
    <property type="term" value="F:dipeptidyl-peptidase activity"/>
    <property type="evidence" value="ECO:0007669"/>
    <property type="project" value="TreeGrafter"/>
</dbReference>
<evidence type="ECO:0000256" key="4">
    <source>
        <dbReference type="SAM" id="Phobius"/>
    </source>
</evidence>
<protein>
    <submittedName>
        <fullName evidence="6">Venom dipeptidyl peptidase 4</fullName>
    </submittedName>
</protein>
<evidence type="ECO:0000256" key="3">
    <source>
        <dbReference type="ARBA" id="ARBA00023180"/>
    </source>
</evidence>